<evidence type="ECO:0000313" key="7">
    <source>
        <dbReference type="EMBL" id="RSH90277.1"/>
    </source>
</evidence>
<keyword evidence="8" id="KW-1185">Reference proteome</keyword>
<dbReference type="PANTHER" id="PTHR33798">
    <property type="entry name" value="FLAVOPROTEIN OXYGENASE"/>
    <property type="match status" value="1"/>
</dbReference>
<dbReference type="SUPFAM" id="SSF50475">
    <property type="entry name" value="FMN-binding split barrel"/>
    <property type="match status" value="1"/>
</dbReference>
<dbReference type="PANTHER" id="PTHR33798:SF5">
    <property type="entry name" value="FLAVIN REDUCTASE LIKE DOMAIN-CONTAINING PROTEIN"/>
    <property type="match status" value="1"/>
</dbReference>
<dbReference type="Proteomes" id="UP000279259">
    <property type="component" value="Unassembled WGS sequence"/>
</dbReference>
<evidence type="ECO:0000256" key="3">
    <source>
        <dbReference type="ARBA" id="ARBA00022643"/>
    </source>
</evidence>
<dbReference type="AlphaFoldDB" id="A0A427YGX7"/>
<evidence type="ECO:0000256" key="1">
    <source>
        <dbReference type="ARBA" id="ARBA00001917"/>
    </source>
</evidence>
<comment type="caution">
    <text evidence="7">The sequence shown here is derived from an EMBL/GenBank/DDBJ whole genome shotgun (WGS) entry which is preliminary data.</text>
</comment>
<feature type="domain" description="Flavin reductase like" evidence="6">
    <location>
        <begin position="99"/>
        <end position="266"/>
    </location>
</feature>
<evidence type="ECO:0000256" key="5">
    <source>
        <dbReference type="SAM" id="MobiDB-lite"/>
    </source>
</evidence>
<proteinExistence type="inferred from homology"/>
<feature type="region of interest" description="Disordered" evidence="5">
    <location>
        <begin position="1"/>
        <end position="20"/>
    </location>
</feature>
<protein>
    <recommendedName>
        <fullName evidence="6">Flavin reductase like domain-containing protein</fullName>
    </recommendedName>
</protein>
<dbReference type="Gene3D" id="2.30.110.10">
    <property type="entry name" value="Electron Transport, Fmn-binding Protein, Chain A"/>
    <property type="match status" value="1"/>
</dbReference>
<evidence type="ECO:0000259" key="6">
    <source>
        <dbReference type="SMART" id="SM00903"/>
    </source>
</evidence>
<evidence type="ECO:0000313" key="8">
    <source>
        <dbReference type="Proteomes" id="UP000279259"/>
    </source>
</evidence>
<organism evidence="7 8">
    <name type="scientific">Saitozyma podzolica</name>
    <dbReference type="NCBI Taxonomy" id="1890683"/>
    <lineage>
        <taxon>Eukaryota</taxon>
        <taxon>Fungi</taxon>
        <taxon>Dikarya</taxon>
        <taxon>Basidiomycota</taxon>
        <taxon>Agaricomycotina</taxon>
        <taxon>Tremellomycetes</taxon>
        <taxon>Tremellales</taxon>
        <taxon>Trimorphomycetaceae</taxon>
        <taxon>Saitozyma</taxon>
    </lineage>
</organism>
<dbReference type="InterPro" id="IPR002563">
    <property type="entry name" value="Flavin_Rdtase-like_dom"/>
</dbReference>
<keyword evidence="3" id="KW-0288">FMN</keyword>
<dbReference type="Pfam" id="PF01613">
    <property type="entry name" value="Flavin_Reduct"/>
    <property type="match status" value="1"/>
</dbReference>
<evidence type="ECO:0000256" key="2">
    <source>
        <dbReference type="ARBA" id="ARBA00022630"/>
    </source>
</evidence>
<comment type="cofactor">
    <cofactor evidence="1">
        <name>FMN</name>
        <dbReference type="ChEBI" id="CHEBI:58210"/>
    </cofactor>
</comment>
<dbReference type="GO" id="GO:0010181">
    <property type="term" value="F:FMN binding"/>
    <property type="evidence" value="ECO:0007669"/>
    <property type="project" value="InterPro"/>
</dbReference>
<comment type="similarity">
    <text evidence="4">Belongs to the flavoredoxin family.</text>
</comment>
<dbReference type="SMART" id="SM00903">
    <property type="entry name" value="Flavin_Reduct"/>
    <property type="match status" value="1"/>
</dbReference>
<gene>
    <name evidence="7" type="ORF">EHS25_001611</name>
</gene>
<accession>A0A427YGX7</accession>
<evidence type="ECO:0000256" key="4">
    <source>
        <dbReference type="ARBA" id="ARBA00038054"/>
    </source>
</evidence>
<reference evidence="7 8" key="1">
    <citation type="submission" date="2018-11" db="EMBL/GenBank/DDBJ databases">
        <title>Genome sequence of Saitozyma podzolica DSM 27192.</title>
        <authorList>
            <person name="Aliyu H."/>
            <person name="Gorte O."/>
            <person name="Ochsenreither K."/>
        </authorList>
    </citation>
    <scope>NUCLEOTIDE SEQUENCE [LARGE SCALE GENOMIC DNA]</scope>
    <source>
        <strain evidence="7 8">DSM 27192</strain>
    </source>
</reference>
<sequence length="310" mass="34336">MARPPPPPKDGRSKVGDSPHLLRHWTLGEPEHGKVEASRPDFDAGETARWIKTPEPGWVVGKGLNGSPYAEDFRPGSGGWRGIDPEGKDKAQLYKLMISAIAPRPIAFMSTLSPDGTPNLAPMSYFNMVSHNPPTIMVSIQSDSKSPEGLKDTSRNVLSTRQFCCSIISETFVEAANYTSIDAPPDISEWDLSGLTPRQSEIVKPPHVAESAFSMECELSHAHELRRDDGVLSNTVVFGRVKRIHAKEFLFDPEDPMKVVLERLRPVTRLGGLGYGRVTEMFDLPRPVWDKVKDAPEVRALLNKRGGEFE</sequence>
<dbReference type="EMBL" id="RSCD01000011">
    <property type="protein sequence ID" value="RSH90277.1"/>
    <property type="molecule type" value="Genomic_DNA"/>
</dbReference>
<name>A0A427YGX7_9TREE</name>
<dbReference type="OrthoDB" id="298012at2759"/>
<dbReference type="InterPro" id="IPR012349">
    <property type="entry name" value="Split_barrel_FMN-bd"/>
</dbReference>
<keyword evidence="2" id="KW-0285">Flavoprotein</keyword>